<accession>K0KK77</accession>
<dbReference type="AlphaFoldDB" id="K0KK77"/>
<evidence type="ECO:0000313" key="2">
    <source>
        <dbReference type="Proteomes" id="UP000009328"/>
    </source>
</evidence>
<name>K0KK77_WICCF</name>
<proteinExistence type="predicted"/>
<dbReference type="EMBL" id="CAIF01000076">
    <property type="protein sequence ID" value="CCH43331.1"/>
    <property type="molecule type" value="Genomic_DNA"/>
</dbReference>
<sequence>MSFDYQTEIDNDAQRLFCPNIWKLPSTGGEIKEFNQGEYPTEVIHSNMDSLSNGKFIKALTTDYPEMDIRWFSPARHYSGVAQKLVKIDVLEQFTVNHSIDNIYPKFKWWFELLPYEKCSTEFFLNRSKFLLSQFIGRMRIKLRHIDWKIRIGCIYPLRYNKALLLKRTTDFLQPKVSSVVIALKKLVTPKTQYALFSFGDKPSLLGPFPIEIWLRIIEQADIDKAKATAMIYNNFWAEIVAPIMYTNIHCFLSIRNTSALRTKDYDFVYNGPNLVDYGYSDYNKYERLNNVLENDFEVLDLYPSSKRRMRALINSKNPEDQSAISVVTNHKSLLKLVRTLNNKSSIMKKYLKNISLDVFAPSDWMTMEGSREVKERFDTMVRNNHKDKEIKVLQTRLEMAHSALVHIHEFDHLHQRRKKEEYQGKKCHHIKESQHCFFQEDFTLGPSIEPLTFAKPNYTTSLDLYNKIVNCFINGERQSVKTINEENGRGLDFTYMFNTHRRPGVSFGLTRFDDKYHKCDISVGETSYLKNKGELAKYIDNIVNTFLGFSNSSCSIMITGVVSRDDYPIDFEEDTYTIYYGPQLITINKDT</sequence>
<dbReference type="Proteomes" id="UP000009328">
    <property type="component" value="Unassembled WGS sequence"/>
</dbReference>
<comment type="caution">
    <text evidence="1">The sequence shown here is derived from an EMBL/GenBank/DDBJ whole genome shotgun (WGS) entry which is preliminary data.</text>
</comment>
<dbReference type="HOGENOM" id="CLU_466306_0_0_1"/>
<evidence type="ECO:0000313" key="1">
    <source>
        <dbReference type="EMBL" id="CCH43331.1"/>
    </source>
</evidence>
<dbReference type="InParanoid" id="K0KK77"/>
<protein>
    <submittedName>
        <fullName evidence="1">Uncharacterized protein</fullName>
    </submittedName>
</protein>
<gene>
    <name evidence="1" type="ORF">BN7_2879</name>
</gene>
<keyword evidence="2" id="KW-1185">Reference proteome</keyword>
<reference evidence="1 2" key="1">
    <citation type="journal article" date="2012" name="Eukaryot. Cell">
        <title>Draft genome sequence of Wickerhamomyces ciferrii NRRL Y-1031 F-60-10.</title>
        <authorList>
            <person name="Schneider J."/>
            <person name="Andrea H."/>
            <person name="Blom J."/>
            <person name="Jaenicke S."/>
            <person name="Ruckert C."/>
            <person name="Schorsch C."/>
            <person name="Szczepanowski R."/>
            <person name="Farwick M."/>
            <person name="Goesmann A."/>
            <person name="Puhler A."/>
            <person name="Schaffer S."/>
            <person name="Tauch A."/>
            <person name="Kohler T."/>
            <person name="Brinkrolf K."/>
        </authorList>
    </citation>
    <scope>NUCLEOTIDE SEQUENCE [LARGE SCALE GENOMIC DNA]</scope>
    <source>
        <strain evidence="2">ATCC 14091 / BCRC 22168 / CBS 111 / JCM 3599 / NBRC 0793 / NRRL Y-1031 F-60-10</strain>
    </source>
</reference>
<organism evidence="1 2">
    <name type="scientific">Wickerhamomyces ciferrii (strain ATCC 14091 / BCRC 22168 / CBS 111 / JCM 3599 / NBRC 0793 / NRRL Y-1031 F-60-10)</name>
    <name type="common">Yeast</name>
    <name type="synonym">Pichia ciferrii</name>
    <dbReference type="NCBI Taxonomy" id="1206466"/>
    <lineage>
        <taxon>Eukaryota</taxon>
        <taxon>Fungi</taxon>
        <taxon>Dikarya</taxon>
        <taxon>Ascomycota</taxon>
        <taxon>Saccharomycotina</taxon>
        <taxon>Saccharomycetes</taxon>
        <taxon>Phaffomycetales</taxon>
        <taxon>Wickerhamomycetaceae</taxon>
        <taxon>Wickerhamomyces</taxon>
    </lineage>
</organism>